<proteinExistence type="predicted"/>
<dbReference type="RefSeq" id="XP_046073456.1">
    <property type="nucleotide sequence ID" value="XM_046221774.1"/>
</dbReference>
<protein>
    <submittedName>
        <fullName evidence="1">Uncharacterized protein</fullName>
    </submittedName>
</protein>
<dbReference type="EMBL" id="JAJTJA010000005">
    <property type="protein sequence ID" value="KAH8698992.1"/>
    <property type="molecule type" value="Genomic_DNA"/>
</dbReference>
<sequence length="55" mass="6350">MAAPVFTNLSPLSTEREIKNLSGYPRLKPAYILKVSLQRELLFWLFITLREGVDN</sequence>
<keyword evidence="2" id="KW-1185">Reference proteome</keyword>
<gene>
    <name evidence="1" type="ORF">BGW36DRAFT_449101</name>
</gene>
<evidence type="ECO:0000313" key="2">
    <source>
        <dbReference type="Proteomes" id="UP001201262"/>
    </source>
</evidence>
<evidence type="ECO:0000313" key="1">
    <source>
        <dbReference type="EMBL" id="KAH8698992.1"/>
    </source>
</evidence>
<comment type="caution">
    <text evidence="1">The sequence shown here is derived from an EMBL/GenBank/DDBJ whole genome shotgun (WGS) entry which is preliminary data.</text>
</comment>
<dbReference type="GeneID" id="70252061"/>
<accession>A0AAD4KXI7</accession>
<dbReference type="AlphaFoldDB" id="A0AAD4KXI7"/>
<reference evidence="1" key="1">
    <citation type="submission" date="2021-12" db="EMBL/GenBank/DDBJ databases">
        <title>Convergent genome expansion in fungi linked to evolution of root-endophyte symbiosis.</title>
        <authorList>
            <consortium name="DOE Joint Genome Institute"/>
            <person name="Ke Y.-H."/>
            <person name="Bonito G."/>
            <person name="Liao H.-L."/>
            <person name="Looney B."/>
            <person name="Rojas-Flechas A."/>
            <person name="Nash J."/>
            <person name="Hameed K."/>
            <person name="Schadt C."/>
            <person name="Martin F."/>
            <person name="Crous P.W."/>
            <person name="Miettinen O."/>
            <person name="Magnuson J.K."/>
            <person name="Labbe J."/>
            <person name="Jacobson D."/>
            <person name="Doktycz M.J."/>
            <person name="Veneault-Fourrey C."/>
            <person name="Kuo A."/>
            <person name="Mondo S."/>
            <person name="Calhoun S."/>
            <person name="Riley R."/>
            <person name="Ohm R."/>
            <person name="LaButti K."/>
            <person name="Andreopoulos B."/>
            <person name="Pangilinan J."/>
            <person name="Nolan M."/>
            <person name="Tritt A."/>
            <person name="Clum A."/>
            <person name="Lipzen A."/>
            <person name="Daum C."/>
            <person name="Barry K."/>
            <person name="Grigoriev I.V."/>
            <person name="Vilgalys R."/>
        </authorList>
    </citation>
    <scope>NUCLEOTIDE SEQUENCE</scope>
    <source>
        <strain evidence="1">PMI_201</strain>
    </source>
</reference>
<dbReference type="Proteomes" id="UP001201262">
    <property type="component" value="Unassembled WGS sequence"/>
</dbReference>
<organism evidence="1 2">
    <name type="scientific">Talaromyces proteolyticus</name>
    <dbReference type="NCBI Taxonomy" id="1131652"/>
    <lineage>
        <taxon>Eukaryota</taxon>
        <taxon>Fungi</taxon>
        <taxon>Dikarya</taxon>
        <taxon>Ascomycota</taxon>
        <taxon>Pezizomycotina</taxon>
        <taxon>Eurotiomycetes</taxon>
        <taxon>Eurotiomycetidae</taxon>
        <taxon>Eurotiales</taxon>
        <taxon>Trichocomaceae</taxon>
        <taxon>Talaromyces</taxon>
        <taxon>Talaromyces sect. Bacilispori</taxon>
    </lineage>
</organism>
<name>A0AAD4KXI7_9EURO</name>